<dbReference type="PATRIC" id="fig|80854.5.peg.3502"/>
<dbReference type="PANTHER" id="PTHR13096:SF8">
    <property type="entry name" value="RIBOSOMAL OXYGENASE 1"/>
    <property type="match status" value="1"/>
</dbReference>
<evidence type="ECO:0000256" key="2">
    <source>
        <dbReference type="ARBA" id="ARBA00022723"/>
    </source>
</evidence>
<dbReference type="STRING" id="80854.MVIS_3307"/>
<keyword evidence="3" id="KW-0223">Dioxygenase</keyword>
<name>A0A090IFC2_9GAMM</name>
<dbReference type="AlphaFoldDB" id="A0A090IFC2"/>
<evidence type="ECO:0000256" key="1">
    <source>
        <dbReference type="ARBA" id="ARBA00001954"/>
    </source>
</evidence>
<keyword evidence="5" id="KW-0408">Iron</keyword>
<organism evidence="6 7">
    <name type="scientific">Moritella viscosa</name>
    <dbReference type="NCBI Taxonomy" id="80854"/>
    <lineage>
        <taxon>Bacteria</taxon>
        <taxon>Pseudomonadati</taxon>
        <taxon>Pseudomonadota</taxon>
        <taxon>Gammaproteobacteria</taxon>
        <taxon>Alteromonadales</taxon>
        <taxon>Moritellaceae</taxon>
        <taxon>Moritella</taxon>
    </lineage>
</organism>
<dbReference type="Proteomes" id="UP000183794">
    <property type="component" value="Unassembled WGS sequence"/>
</dbReference>
<dbReference type="Gene3D" id="3.40.366.30">
    <property type="entry name" value="50S ribosomal protein L16 arginine hydroxylase, Chain A, Domain 2"/>
    <property type="match status" value="1"/>
</dbReference>
<dbReference type="KEGG" id="mvs:MVIS_3307"/>
<accession>A0A090IFC2</accession>
<dbReference type="PROSITE" id="PS51184">
    <property type="entry name" value="JMJC"/>
    <property type="match status" value="1"/>
</dbReference>
<evidence type="ECO:0000256" key="5">
    <source>
        <dbReference type="ARBA" id="ARBA00023004"/>
    </source>
</evidence>
<keyword evidence="4" id="KW-0560">Oxidoreductase</keyword>
<protein>
    <submittedName>
        <fullName evidence="6">Uncharacterized protein</fullName>
    </submittedName>
</protein>
<dbReference type="GO" id="GO:0046872">
    <property type="term" value="F:metal ion binding"/>
    <property type="evidence" value="ECO:0007669"/>
    <property type="project" value="UniProtKB-KW"/>
</dbReference>
<keyword evidence="2" id="KW-0479">Metal-binding</keyword>
<gene>
    <name evidence="6" type="ORF">NVI5450_1565</name>
</gene>
<dbReference type="EMBL" id="FPLD01000050">
    <property type="protein sequence ID" value="SGY94225.1"/>
    <property type="molecule type" value="Genomic_DNA"/>
</dbReference>
<evidence type="ECO:0000256" key="3">
    <source>
        <dbReference type="ARBA" id="ARBA00022964"/>
    </source>
</evidence>
<evidence type="ECO:0000313" key="7">
    <source>
        <dbReference type="Proteomes" id="UP000183794"/>
    </source>
</evidence>
<dbReference type="HOGENOM" id="CLU_039125_0_0_6"/>
<dbReference type="SMART" id="SM00558">
    <property type="entry name" value="JmjC"/>
    <property type="match status" value="1"/>
</dbReference>
<proteinExistence type="predicted"/>
<dbReference type="RefSeq" id="WP_045111329.1">
    <property type="nucleotide sequence ID" value="NZ_CAWRBC010000153.1"/>
</dbReference>
<comment type="cofactor">
    <cofactor evidence="1">
        <name>Fe(2+)</name>
        <dbReference type="ChEBI" id="CHEBI:29033"/>
    </cofactor>
</comment>
<dbReference type="InterPro" id="IPR003347">
    <property type="entry name" value="JmjC_dom"/>
</dbReference>
<evidence type="ECO:0000313" key="6">
    <source>
        <dbReference type="EMBL" id="SGY94225.1"/>
    </source>
</evidence>
<dbReference type="PANTHER" id="PTHR13096">
    <property type="entry name" value="MINA53 MYC INDUCED NUCLEAR ANTIGEN"/>
    <property type="match status" value="1"/>
</dbReference>
<dbReference type="InterPro" id="IPR039994">
    <property type="entry name" value="NO66-like"/>
</dbReference>
<dbReference type="OrthoDB" id="9764016at2"/>
<dbReference type="GO" id="GO:0016706">
    <property type="term" value="F:2-oxoglutarate-dependent dioxygenase activity"/>
    <property type="evidence" value="ECO:0007669"/>
    <property type="project" value="TreeGrafter"/>
</dbReference>
<dbReference type="SUPFAM" id="SSF51197">
    <property type="entry name" value="Clavaminate synthase-like"/>
    <property type="match status" value="1"/>
</dbReference>
<sequence length="379" mass="42994">MYKLNLDIADFMENYWQKKPLLIKAGFKDFIDPISPDEIAGLAMEEEITSRMVSREEGKWEAKCGPFTDFERMEKPGAAILVQAINHWHDPSAELANTFNFIPSWRFDDLMVSYSTDTGGVGPHIDRYCVFIIQGLGKRHWRVGAQDMNPQEFAANGALKHCEAFDAVIDTVLEPGDILYIPPYAPHEGYAVGEAINYSVGFRAQDQKELLNDFGDYLLQQDKEFVRYSDPKLQPRTQHGSIESGEVQGLTDIMTSLMADKSVMHDFLGRHYSESAHELDLVAPEGGYIADYAIVLDEIGMESYLRKVNGLKTLYFPEMPTSCFIDGERYDFDASIAASVQTLCNTTEQSAKELEVLMEDKVFGQLLIEWVNLGYWHFE</sequence>
<evidence type="ECO:0000256" key="4">
    <source>
        <dbReference type="ARBA" id="ARBA00023002"/>
    </source>
</evidence>
<dbReference type="Pfam" id="PF08007">
    <property type="entry name" value="JmjC_2"/>
    <property type="match status" value="1"/>
</dbReference>
<dbReference type="Pfam" id="PF20514">
    <property type="entry name" value="WHD_ROXA"/>
    <property type="match status" value="1"/>
</dbReference>
<dbReference type="Gene3D" id="2.60.120.650">
    <property type="entry name" value="Cupin"/>
    <property type="match status" value="1"/>
</dbReference>
<reference evidence="6 7" key="1">
    <citation type="submission" date="2016-11" db="EMBL/GenBank/DDBJ databases">
        <authorList>
            <person name="Jaros S."/>
            <person name="Januszkiewicz K."/>
            <person name="Wedrychowicz H."/>
        </authorList>
    </citation>
    <scope>NUCLEOTIDE SEQUENCE [LARGE SCALE GENOMIC DNA]</scope>
    <source>
        <strain evidence="6">NVI 5450</strain>
    </source>
</reference>
<dbReference type="InterPro" id="IPR046799">
    <property type="entry name" value="ROXA-like_wH"/>
</dbReference>